<gene>
    <name evidence="7" type="ORF">B0H94_10565</name>
</gene>
<protein>
    <submittedName>
        <fullName evidence="7">Iron complex transport system substrate-binding protein</fullName>
    </submittedName>
</protein>
<feature type="signal peptide" evidence="5">
    <location>
        <begin position="1"/>
        <end position="24"/>
    </location>
</feature>
<dbReference type="PROSITE" id="PS51257">
    <property type="entry name" value="PROKAR_LIPOPROTEIN"/>
    <property type="match status" value="1"/>
</dbReference>
<proteinExistence type="inferred from homology"/>
<name>A0A2P8HL25_9BACI</name>
<comment type="caution">
    <text evidence="7">The sequence shown here is derived from an EMBL/GenBank/DDBJ whole genome shotgun (WGS) entry which is preliminary data.</text>
</comment>
<dbReference type="RefSeq" id="WP_106588248.1">
    <property type="nucleotide sequence ID" value="NZ_PYAV01000005.1"/>
</dbReference>
<dbReference type="Proteomes" id="UP000242310">
    <property type="component" value="Unassembled WGS sequence"/>
</dbReference>
<dbReference type="InterPro" id="IPR054828">
    <property type="entry name" value="Vit_B12_bind_prot"/>
</dbReference>
<dbReference type="PANTHER" id="PTHR30535">
    <property type="entry name" value="VITAMIN B12-BINDING PROTEIN"/>
    <property type="match status" value="1"/>
</dbReference>
<evidence type="ECO:0000259" key="6">
    <source>
        <dbReference type="PROSITE" id="PS50983"/>
    </source>
</evidence>
<feature type="compositionally biased region" description="Acidic residues" evidence="4">
    <location>
        <begin position="31"/>
        <end position="76"/>
    </location>
</feature>
<evidence type="ECO:0000256" key="1">
    <source>
        <dbReference type="ARBA" id="ARBA00008814"/>
    </source>
</evidence>
<feature type="coiled-coil region" evidence="3">
    <location>
        <begin position="198"/>
        <end position="232"/>
    </location>
</feature>
<dbReference type="EMBL" id="PYAV01000005">
    <property type="protein sequence ID" value="PSL46914.1"/>
    <property type="molecule type" value="Genomic_DNA"/>
</dbReference>
<sequence>MKRMNKRQGMILSTGLACAVALTACGGAEENDVAQDVEEGGEAADEDIDEEEAGDEGDEDEAAEDDEAEDEVEDGEFPVTVEDYTGEEVTIDEAPEEIVSLQASFTETLFEIGAGDNIVGVTDFCDYPEEAEDIDTVGGQEIDEELIMSKSPDVLFATSYHYESHEGTLEQFEEAGTDVVVIDDETSFDGVYDKIELMGTAAGELENAEATIEDMQAQFEAISEQAEEVEEEKKVWVEVAPAPEIFTTGTNTFMHEMLETINAENAAEDLEGWASVTEEEAVERQPDVIITTYHADDLFGEVADREGWENVPAIENERVHQVEENTVVRPGPRLAEGVETLAEQVYPDVFAD</sequence>
<feature type="region of interest" description="Disordered" evidence="4">
    <location>
        <begin position="31"/>
        <end position="81"/>
    </location>
</feature>
<dbReference type="Gene3D" id="3.40.50.1980">
    <property type="entry name" value="Nitrogenase molybdenum iron protein domain"/>
    <property type="match status" value="2"/>
</dbReference>
<dbReference type="GO" id="GO:0071281">
    <property type="term" value="P:cellular response to iron ion"/>
    <property type="evidence" value="ECO:0007669"/>
    <property type="project" value="TreeGrafter"/>
</dbReference>
<feature type="domain" description="Fe/B12 periplasmic-binding" evidence="6">
    <location>
        <begin position="97"/>
        <end position="349"/>
    </location>
</feature>
<dbReference type="InterPro" id="IPR002491">
    <property type="entry name" value="ABC_transptr_periplasmic_BD"/>
</dbReference>
<evidence type="ECO:0000313" key="8">
    <source>
        <dbReference type="Proteomes" id="UP000242310"/>
    </source>
</evidence>
<comment type="similarity">
    <text evidence="1">Belongs to the bacterial solute-binding protein 8 family.</text>
</comment>
<dbReference type="NCBIfam" id="NF038402">
    <property type="entry name" value="TroA_like"/>
    <property type="match status" value="1"/>
</dbReference>
<evidence type="ECO:0000256" key="4">
    <source>
        <dbReference type="SAM" id="MobiDB-lite"/>
    </source>
</evidence>
<dbReference type="AlphaFoldDB" id="A0A2P8HL25"/>
<feature type="chain" id="PRO_5038945927" evidence="5">
    <location>
        <begin position="25"/>
        <end position="352"/>
    </location>
</feature>
<accession>A0A2P8HL25</accession>
<keyword evidence="8" id="KW-1185">Reference proteome</keyword>
<organism evidence="7 8">
    <name type="scientific">Salsuginibacillus halophilus</name>
    <dbReference type="NCBI Taxonomy" id="517424"/>
    <lineage>
        <taxon>Bacteria</taxon>
        <taxon>Bacillati</taxon>
        <taxon>Bacillota</taxon>
        <taxon>Bacilli</taxon>
        <taxon>Bacillales</taxon>
        <taxon>Bacillaceae</taxon>
        <taxon>Salsuginibacillus</taxon>
    </lineage>
</organism>
<dbReference type="PROSITE" id="PS50983">
    <property type="entry name" value="FE_B12_PBP"/>
    <property type="match status" value="1"/>
</dbReference>
<evidence type="ECO:0000256" key="5">
    <source>
        <dbReference type="SAM" id="SignalP"/>
    </source>
</evidence>
<dbReference type="OrthoDB" id="9816357at2"/>
<dbReference type="Pfam" id="PF01497">
    <property type="entry name" value="Peripla_BP_2"/>
    <property type="match status" value="1"/>
</dbReference>
<evidence type="ECO:0000256" key="3">
    <source>
        <dbReference type="SAM" id="Coils"/>
    </source>
</evidence>
<keyword evidence="3" id="KW-0175">Coiled coil</keyword>
<keyword evidence="2 5" id="KW-0732">Signal</keyword>
<dbReference type="SUPFAM" id="SSF53807">
    <property type="entry name" value="Helical backbone' metal receptor"/>
    <property type="match status" value="1"/>
</dbReference>
<dbReference type="PANTHER" id="PTHR30535:SF34">
    <property type="entry name" value="MOLYBDATE-BINDING PROTEIN MOLA"/>
    <property type="match status" value="1"/>
</dbReference>
<reference evidence="7 8" key="1">
    <citation type="submission" date="2018-03" db="EMBL/GenBank/DDBJ databases">
        <title>Genomic Encyclopedia of Type Strains, Phase III (KMG-III): the genomes of soil and plant-associated and newly described type strains.</title>
        <authorList>
            <person name="Whitman W."/>
        </authorList>
    </citation>
    <scope>NUCLEOTIDE SEQUENCE [LARGE SCALE GENOMIC DNA]</scope>
    <source>
        <strain evidence="7 8">CGMCC 1.07653</strain>
    </source>
</reference>
<evidence type="ECO:0000313" key="7">
    <source>
        <dbReference type="EMBL" id="PSL46914.1"/>
    </source>
</evidence>
<evidence type="ECO:0000256" key="2">
    <source>
        <dbReference type="ARBA" id="ARBA00022729"/>
    </source>
</evidence>
<dbReference type="CDD" id="cd01143">
    <property type="entry name" value="YvrC"/>
    <property type="match status" value="1"/>
</dbReference>
<dbReference type="InterPro" id="IPR050902">
    <property type="entry name" value="ABC_Transporter_SBP"/>
</dbReference>